<dbReference type="PANTHER" id="PTHR14089">
    <property type="entry name" value="PRE-MRNA-SPLICING FACTOR RBM22"/>
    <property type="match status" value="1"/>
</dbReference>
<dbReference type="RefSeq" id="XP_014564902.1">
    <property type="nucleotide sequence ID" value="XM_014709416.1"/>
</dbReference>
<dbReference type="GO" id="GO:0000974">
    <property type="term" value="C:Prp19 complex"/>
    <property type="evidence" value="ECO:0007669"/>
    <property type="project" value="TreeGrafter"/>
</dbReference>
<dbReference type="eggNOG" id="KOG0153">
    <property type="taxonomic scope" value="Eukaryota"/>
</dbReference>
<dbReference type="GO" id="GO:0071006">
    <property type="term" value="C:U2-type catalytic step 1 spliceosome"/>
    <property type="evidence" value="ECO:0007669"/>
    <property type="project" value="TreeGrafter"/>
</dbReference>
<evidence type="ECO:0000256" key="1">
    <source>
        <dbReference type="ARBA" id="ARBA00022723"/>
    </source>
</evidence>
<dbReference type="InParanoid" id="G7DV39"/>
<dbReference type="GO" id="GO:0071007">
    <property type="term" value="C:U2-type catalytic step 2 spliceosome"/>
    <property type="evidence" value="ECO:0007669"/>
    <property type="project" value="TreeGrafter"/>
</dbReference>
<dbReference type="SUPFAM" id="SSF54928">
    <property type="entry name" value="RNA-binding domain, RBD"/>
    <property type="match status" value="1"/>
</dbReference>
<dbReference type="SMART" id="SM00356">
    <property type="entry name" value="ZnF_C3H1"/>
    <property type="match status" value="1"/>
</dbReference>
<dbReference type="AlphaFoldDB" id="G7DV39"/>
<feature type="domain" description="C3H1-type" evidence="10">
    <location>
        <begin position="159"/>
        <end position="186"/>
    </location>
</feature>
<dbReference type="InterPro" id="IPR012677">
    <property type="entry name" value="Nucleotide-bd_a/b_plait_sf"/>
</dbReference>
<dbReference type="GO" id="GO:0008270">
    <property type="term" value="F:zinc ion binding"/>
    <property type="evidence" value="ECO:0007669"/>
    <property type="project" value="UniProtKB-KW"/>
</dbReference>
<evidence type="ECO:0000256" key="2">
    <source>
        <dbReference type="ARBA" id="ARBA00022728"/>
    </source>
</evidence>
<keyword evidence="2" id="KW-0747">Spliceosome</keyword>
<keyword evidence="1 8" id="KW-0479">Metal-binding</keyword>
<dbReference type="InterPro" id="IPR000504">
    <property type="entry name" value="RRM_dom"/>
</dbReference>
<name>G7DV39_MIXOS</name>
<accession>G7DV39</accession>
<dbReference type="InterPro" id="IPR032297">
    <property type="entry name" value="Torus"/>
</dbReference>
<evidence type="ECO:0000259" key="10">
    <source>
        <dbReference type="PROSITE" id="PS50103"/>
    </source>
</evidence>
<dbReference type="InterPro" id="IPR048995">
    <property type="entry name" value="STL11/RBM22-like_N"/>
</dbReference>
<evidence type="ECO:0000256" key="6">
    <source>
        <dbReference type="ARBA" id="ARBA00023187"/>
    </source>
</evidence>
<dbReference type="GO" id="GO:0008380">
    <property type="term" value="P:RNA splicing"/>
    <property type="evidence" value="ECO:0007669"/>
    <property type="project" value="UniProtKB-KW"/>
</dbReference>
<dbReference type="InterPro" id="IPR000571">
    <property type="entry name" value="Znf_CCCH"/>
</dbReference>
<evidence type="ECO:0000256" key="7">
    <source>
        <dbReference type="PROSITE-ProRule" id="PRU00176"/>
    </source>
</evidence>
<dbReference type="InterPro" id="IPR039171">
    <property type="entry name" value="Cwc2/Slt11"/>
</dbReference>
<dbReference type="HOGENOM" id="CLU_027112_0_0_1"/>
<dbReference type="STRING" id="764103.G7DV39"/>
<dbReference type="Pfam" id="PF16131">
    <property type="entry name" value="Torus"/>
    <property type="match status" value="1"/>
</dbReference>
<reference evidence="11 12" key="1">
    <citation type="journal article" date="2011" name="J. Gen. Appl. Microbiol.">
        <title>Draft genome sequencing of the enigmatic basidiomycete Mixia osmundae.</title>
        <authorList>
            <person name="Nishida H."/>
            <person name="Nagatsuka Y."/>
            <person name="Sugiyama J."/>
        </authorList>
    </citation>
    <scope>NUCLEOTIDE SEQUENCE [LARGE SCALE GENOMIC DNA]</scope>
    <source>
        <strain evidence="12">CBS 9802 / IAM 14324 / JCM 22182 / KY 12970</strain>
    </source>
</reference>
<evidence type="ECO:0000313" key="11">
    <source>
        <dbReference type="EMBL" id="GAA94449.1"/>
    </source>
</evidence>
<dbReference type="Proteomes" id="UP000009131">
    <property type="component" value="Unassembled WGS sequence"/>
</dbReference>
<proteinExistence type="predicted"/>
<evidence type="ECO:0000313" key="12">
    <source>
        <dbReference type="Proteomes" id="UP000009131"/>
    </source>
</evidence>
<keyword evidence="6" id="KW-0508">mRNA splicing</keyword>
<dbReference type="GO" id="GO:0017070">
    <property type="term" value="F:U6 snRNA binding"/>
    <property type="evidence" value="ECO:0007669"/>
    <property type="project" value="TreeGrafter"/>
</dbReference>
<evidence type="ECO:0000259" key="9">
    <source>
        <dbReference type="PROSITE" id="PS50102"/>
    </source>
</evidence>
<evidence type="ECO:0000256" key="5">
    <source>
        <dbReference type="ARBA" id="ARBA00022884"/>
    </source>
</evidence>
<dbReference type="PANTHER" id="PTHR14089:SF6">
    <property type="entry name" value="PRE-MRNA-SPLICING FACTOR RBM22"/>
    <property type="match status" value="1"/>
</dbReference>
<dbReference type="OMA" id="CPLRVQW"/>
<evidence type="ECO:0000256" key="4">
    <source>
        <dbReference type="ARBA" id="ARBA00022833"/>
    </source>
</evidence>
<keyword evidence="4 8" id="KW-0862">Zinc</keyword>
<dbReference type="EMBL" id="BABT02000035">
    <property type="protein sequence ID" value="GAA94449.1"/>
    <property type="molecule type" value="Genomic_DNA"/>
</dbReference>
<gene>
    <name evidence="11" type="primary">Mo01101</name>
    <name evidence="11" type="ORF">E5Q_01101</name>
</gene>
<sequence length="325" mass="35007">MPPKRDLNKASFENSDFPILCETCLGPSPYLRITKQDYGQECKICTRPFTVFRWNPGSGARFKKTEVCQSCAKIKNVCQTCLLDLVYELPVQVRDTALGRLEGAPSTDINRQYYIQNLENSGALDNAAKGVAAYGGGKSDSAAKELLKSLARQTPDYKRNRPHLCSFFAKGECSRGDACPYRHELPQANAMPSQTIQERYAGTSDAVGRAILAKAASSKGLTPPEDTSVMSLYLTSLPEAGQVSTDLSSALKTWFLEHTSGLAPASIKSVTVVEASHCAFVNFTSRQAAESAAATAGTIGITLEGRPISIAWGRSRAKRAPAIAA</sequence>
<dbReference type="SUPFAM" id="SSF90229">
    <property type="entry name" value="CCCH zinc finger"/>
    <property type="match status" value="1"/>
</dbReference>
<dbReference type="OrthoDB" id="10259600at2759"/>
<evidence type="ECO:0000256" key="3">
    <source>
        <dbReference type="ARBA" id="ARBA00022771"/>
    </source>
</evidence>
<dbReference type="Pfam" id="PF21369">
    <property type="entry name" value="STL11_N"/>
    <property type="match status" value="1"/>
</dbReference>
<evidence type="ECO:0008006" key="13">
    <source>
        <dbReference type="Google" id="ProtNLM"/>
    </source>
</evidence>
<dbReference type="Gene3D" id="3.30.70.330">
    <property type="match status" value="1"/>
</dbReference>
<dbReference type="InterPro" id="IPR035979">
    <property type="entry name" value="RBD_domain_sf"/>
</dbReference>
<reference evidence="11 12" key="2">
    <citation type="journal article" date="2012" name="Open Biol.">
        <title>Characteristics of nucleosomes and linker DNA regions on the genome of the basidiomycete Mixia osmundae revealed by mono- and dinucleosome mapping.</title>
        <authorList>
            <person name="Nishida H."/>
            <person name="Kondo S."/>
            <person name="Matsumoto T."/>
            <person name="Suzuki Y."/>
            <person name="Yoshikawa H."/>
            <person name="Taylor T.D."/>
            <person name="Sugiyama J."/>
        </authorList>
    </citation>
    <scope>NUCLEOTIDE SEQUENCE [LARGE SCALE GENOMIC DNA]</scope>
    <source>
        <strain evidence="12">CBS 9802 / IAM 14324 / JCM 22182 / KY 12970</strain>
    </source>
</reference>
<keyword evidence="5 7" id="KW-0694">RNA-binding</keyword>
<dbReference type="Gene3D" id="4.10.1000.10">
    <property type="entry name" value="Zinc finger, CCCH-type"/>
    <property type="match status" value="1"/>
</dbReference>
<dbReference type="PROSITE" id="PS50102">
    <property type="entry name" value="RRM"/>
    <property type="match status" value="1"/>
</dbReference>
<dbReference type="FunCoup" id="G7DV39">
    <property type="interactions" value="689"/>
</dbReference>
<keyword evidence="12" id="KW-1185">Reference proteome</keyword>
<organism evidence="11 12">
    <name type="scientific">Mixia osmundae (strain CBS 9802 / IAM 14324 / JCM 22182 / KY 12970)</name>
    <dbReference type="NCBI Taxonomy" id="764103"/>
    <lineage>
        <taxon>Eukaryota</taxon>
        <taxon>Fungi</taxon>
        <taxon>Dikarya</taxon>
        <taxon>Basidiomycota</taxon>
        <taxon>Pucciniomycotina</taxon>
        <taxon>Mixiomycetes</taxon>
        <taxon>Mixiales</taxon>
        <taxon>Mixiaceae</taxon>
        <taxon>Mixia</taxon>
    </lineage>
</organism>
<dbReference type="GO" id="GO:0036002">
    <property type="term" value="F:pre-mRNA binding"/>
    <property type="evidence" value="ECO:0007669"/>
    <property type="project" value="TreeGrafter"/>
</dbReference>
<feature type="domain" description="RRM" evidence="9">
    <location>
        <begin position="230"/>
        <end position="315"/>
    </location>
</feature>
<dbReference type="InterPro" id="IPR036855">
    <property type="entry name" value="Znf_CCCH_sf"/>
</dbReference>
<feature type="zinc finger region" description="C3H1-type" evidence="8">
    <location>
        <begin position="159"/>
        <end position="186"/>
    </location>
</feature>
<evidence type="ECO:0000256" key="8">
    <source>
        <dbReference type="PROSITE-ProRule" id="PRU00723"/>
    </source>
</evidence>
<keyword evidence="3 8" id="KW-0863">Zinc-finger</keyword>
<protein>
    <recommendedName>
        <fullName evidence="13">C3H1-type domain-containing protein</fullName>
    </recommendedName>
</protein>
<keyword evidence="2" id="KW-0507">mRNA processing</keyword>
<dbReference type="PROSITE" id="PS50103">
    <property type="entry name" value="ZF_C3H1"/>
    <property type="match status" value="1"/>
</dbReference>
<comment type="caution">
    <text evidence="11">The sequence shown here is derived from an EMBL/GenBank/DDBJ whole genome shotgun (WGS) entry which is preliminary data.</text>
</comment>